<accession>A0A1X0D1U0</accession>
<dbReference type="EMBL" id="MVHS01000052">
    <property type="protein sequence ID" value="ORA66361.1"/>
    <property type="molecule type" value="Genomic_DNA"/>
</dbReference>
<evidence type="ECO:0000256" key="1">
    <source>
        <dbReference type="SAM" id="MobiDB-lite"/>
    </source>
</evidence>
<evidence type="ECO:0000313" key="3">
    <source>
        <dbReference type="Proteomes" id="UP000192801"/>
    </source>
</evidence>
<protein>
    <submittedName>
        <fullName evidence="2">Uncharacterized protein</fullName>
    </submittedName>
</protein>
<dbReference type="STRING" id="444597.BST26_17465"/>
<proteinExistence type="predicted"/>
<keyword evidence="3" id="KW-1185">Reference proteome</keyword>
<feature type="compositionally biased region" description="Low complexity" evidence="1">
    <location>
        <begin position="244"/>
        <end position="259"/>
    </location>
</feature>
<dbReference type="AlphaFoldDB" id="A0A1X0D1U0"/>
<feature type="non-terminal residue" evidence="2">
    <location>
        <position position="296"/>
    </location>
</feature>
<evidence type="ECO:0000313" key="2">
    <source>
        <dbReference type="EMBL" id="ORA66361.1"/>
    </source>
</evidence>
<comment type="caution">
    <text evidence="2">The sequence shown here is derived from an EMBL/GenBank/DDBJ whole genome shotgun (WGS) entry which is preliminary data.</text>
</comment>
<dbReference type="Proteomes" id="UP000192801">
    <property type="component" value="Unassembled WGS sequence"/>
</dbReference>
<name>A0A1X0D1U0_9MYCO</name>
<gene>
    <name evidence="2" type="ORF">BST26_17465</name>
</gene>
<feature type="compositionally biased region" description="Low complexity" evidence="1">
    <location>
        <begin position="268"/>
        <end position="290"/>
    </location>
</feature>
<reference evidence="2 3" key="1">
    <citation type="submission" date="2016-12" db="EMBL/GenBank/DDBJ databases">
        <title>The new phylogeny of genus Mycobacterium.</title>
        <authorList>
            <person name="Tortoli E."/>
            <person name="Trovato A."/>
            <person name="Cirillo D.M."/>
        </authorList>
    </citation>
    <scope>NUCLEOTIDE SEQUENCE [LARGE SCALE GENOMIC DNA]</scope>
    <source>
        <strain evidence="2 3">DSM 45130</strain>
    </source>
</reference>
<organism evidence="2 3">
    <name type="scientific">Mycolicibacterium insubricum</name>
    <dbReference type="NCBI Taxonomy" id="444597"/>
    <lineage>
        <taxon>Bacteria</taxon>
        <taxon>Bacillati</taxon>
        <taxon>Actinomycetota</taxon>
        <taxon>Actinomycetes</taxon>
        <taxon>Mycobacteriales</taxon>
        <taxon>Mycobacteriaceae</taxon>
        <taxon>Mycolicibacterium</taxon>
    </lineage>
</organism>
<sequence length="296" mass="29670">MGSPDRVTARLADGRAGVTDLSTLVQAAALRGYSDADLTLHPGQPGDWYATEDGLDLDALDADAATLRSLAAVAAEALATSRELRTTLTAAFSGAGATAADGFLSRNAAAAATVGGRLERTARCYPILAGQLWRAIDAKVTATCGLAGRWANRRTEWLAAASAVLAGSTDEQSTATVERSVKPFVAESVRGDWLAAMRTAVAAVEQAYRAAVDQLADGAVVRFEIPADLVPSAPARTSASAAVAAAPPAAAPTSPAAASGDTVPPDVSAEPGVSPSQSSSAVPPASSTVPDTGTGS</sequence>
<feature type="region of interest" description="Disordered" evidence="1">
    <location>
        <begin position="244"/>
        <end position="296"/>
    </location>
</feature>